<dbReference type="GO" id="GO:0008253">
    <property type="term" value="F:5'-nucleotidase activity"/>
    <property type="evidence" value="ECO:0007669"/>
    <property type="project" value="InterPro"/>
</dbReference>
<comment type="caution">
    <text evidence="1">The sequence shown here is derived from an EMBL/GenBank/DDBJ whole genome shotgun (WGS) entry which is preliminary data.</text>
</comment>
<gene>
    <name evidence="1" type="ORF">FD30_GL001085</name>
</gene>
<protein>
    <submittedName>
        <fullName evidence="1">HAD superfamily hydrolase</fullName>
    </submittedName>
</protein>
<dbReference type="PANTHER" id="PTHR47478">
    <property type="match status" value="1"/>
</dbReference>
<dbReference type="GeneID" id="84782652"/>
<evidence type="ECO:0000313" key="2">
    <source>
        <dbReference type="Proteomes" id="UP000051162"/>
    </source>
</evidence>
<dbReference type="InterPro" id="IPR036412">
    <property type="entry name" value="HAD-like_sf"/>
</dbReference>
<organism evidence="1 2">
    <name type="scientific">Levilactobacillus namurensis DSM 19117</name>
    <dbReference type="NCBI Taxonomy" id="1423773"/>
    <lineage>
        <taxon>Bacteria</taxon>
        <taxon>Bacillati</taxon>
        <taxon>Bacillota</taxon>
        <taxon>Bacilli</taxon>
        <taxon>Lactobacillales</taxon>
        <taxon>Lactobacillaceae</taxon>
        <taxon>Levilactobacillus</taxon>
    </lineage>
</organism>
<dbReference type="InterPro" id="IPR041492">
    <property type="entry name" value="HAD_2"/>
</dbReference>
<dbReference type="SFLD" id="SFLDS00003">
    <property type="entry name" value="Haloacid_Dehalogenase"/>
    <property type="match status" value="1"/>
</dbReference>
<dbReference type="Proteomes" id="UP000051162">
    <property type="component" value="Unassembled WGS sequence"/>
</dbReference>
<dbReference type="InterPro" id="IPR023214">
    <property type="entry name" value="HAD_sf"/>
</dbReference>
<keyword evidence="2" id="KW-1185">Reference proteome</keyword>
<dbReference type="AlphaFoldDB" id="A0A0R1JW75"/>
<name>A0A0R1JW75_9LACO</name>
<dbReference type="InterPro" id="IPR023198">
    <property type="entry name" value="PGP-like_dom2"/>
</dbReference>
<sequence length="228" mass="26373">MDFPILLFDLDQTLFDTDTNAQNALRKLALPFNFAFNDQQVAYWHRLQQIMWADFEQQKLTRETLINTRFERYFAHYGITVDGPTYERAFQQQFFAEHALMPHAQEVLARLKAAHHQLAVISNGTRAKQDRQLADSHLDQYFDQVFLSEDLHVSKPDRQFFTQVQAGWPQATTTDYLVIGDSLSADIQGANNAQLASVWYNLHQLPNTSHATPTYQITTLPELIDLLK</sequence>
<dbReference type="PRINTS" id="PR00413">
    <property type="entry name" value="HADHALOGNASE"/>
</dbReference>
<dbReference type="Gene3D" id="3.40.50.1000">
    <property type="entry name" value="HAD superfamily/HAD-like"/>
    <property type="match status" value="1"/>
</dbReference>
<dbReference type="RefSeq" id="WP_056945029.1">
    <property type="nucleotide sequence ID" value="NZ_AZDT01000067.1"/>
</dbReference>
<dbReference type="NCBIfam" id="TIGR01549">
    <property type="entry name" value="HAD-SF-IA-v1"/>
    <property type="match status" value="1"/>
</dbReference>
<dbReference type="InterPro" id="IPR011951">
    <property type="entry name" value="HAD-SF_hydro_IA_YjjG/PynA"/>
</dbReference>
<dbReference type="STRING" id="1423773.FD30_GL001085"/>
<proteinExistence type="predicted"/>
<dbReference type="SFLD" id="SFLDG01129">
    <property type="entry name" value="C1.5:_HAD__Beta-PGM__Phosphata"/>
    <property type="match status" value="1"/>
</dbReference>
<dbReference type="OrthoDB" id="9802350at2"/>
<accession>A0A0R1JW75</accession>
<dbReference type="InterPro" id="IPR052550">
    <property type="entry name" value="Pyrimidine_5'-ntase_YjjG"/>
</dbReference>
<dbReference type="PATRIC" id="fig|1423773.3.peg.1113"/>
<dbReference type="NCBIfam" id="TIGR02254">
    <property type="entry name" value="YjjG_YfnB"/>
    <property type="match status" value="1"/>
</dbReference>
<keyword evidence="1" id="KW-0378">Hydrolase</keyword>
<dbReference type="SUPFAM" id="SSF56784">
    <property type="entry name" value="HAD-like"/>
    <property type="match status" value="1"/>
</dbReference>
<dbReference type="Gene3D" id="1.10.150.240">
    <property type="entry name" value="Putative phosphatase, domain 2"/>
    <property type="match status" value="1"/>
</dbReference>
<evidence type="ECO:0000313" key="1">
    <source>
        <dbReference type="EMBL" id="KRK72756.1"/>
    </source>
</evidence>
<dbReference type="Pfam" id="PF13419">
    <property type="entry name" value="HAD_2"/>
    <property type="match status" value="1"/>
</dbReference>
<dbReference type="InterPro" id="IPR006439">
    <property type="entry name" value="HAD-SF_hydro_IA"/>
</dbReference>
<reference evidence="1 2" key="1">
    <citation type="journal article" date="2015" name="Genome Announc.">
        <title>Expanding the biotechnology potential of lactobacilli through comparative genomics of 213 strains and associated genera.</title>
        <authorList>
            <person name="Sun Z."/>
            <person name="Harris H.M."/>
            <person name="McCann A."/>
            <person name="Guo C."/>
            <person name="Argimon S."/>
            <person name="Zhang W."/>
            <person name="Yang X."/>
            <person name="Jeffery I.B."/>
            <person name="Cooney J.C."/>
            <person name="Kagawa T.F."/>
            <person name="Liu W."/>
            <person name="Song Y."/>
            <person name="Salvetti E."/>
            <person name="Wrobel A."/>
            <person name="Rasinkangas P."/>
            <person name="Parkhill J."/>
            <person name="Rea M.C."/>
            <person name="O'Sullivan O."/>
            <person name="Ritari J."/>
            <person name="Douillard F.P."/>
            <person name="Paul Ross R."/>
            <person name="Yang R."/>
            <person name="Briner A.E."/>
            <person name="Felis G.E."/>
            <person name="de Vos W.M."/>
            <person name="Barrangou R."/>
            <person name="Klaenhammer T.R."/>
            <person name="Caufield P.W."/>
            <person name="Cui Y."/>
            <person name="Zhang H."/>
            <person name="O'Toole P.W."/>
        </authorList>
    </citation>
    <scope>NUCLEOTIDE SEQUENCE [LARGE SCALE GENOMIC DNA]</scope>
    <source>
        <strain evidence="1 2">DSM 19117</strain>
    </source>
</reference>
<dbReference type="PANTHER" id="PTHR47478:SF1">
    <property type="entry name" value="PYRIMIDINE 5'-NUCLEOTIDASE YJJG"/>
    <property type="match status" value="1"/>
</dbReference>
<dbReference type="EMBL" id="AZDT01000067">
    <property type="protein sequence ID" value="KRK72756.1"/>
    <property type="molecule type" value="Genomic_DNA"/>
</dbReference>